<dbReference type="InterPro" id="IPR000415">
    <property type="entry name" value="Nitroreductase-like"/>
</dbReference>
<evidence type="ECO:0008006" key="3">
    <source>
        <dbReference type="Google" id="ProtNLM"/>
    </source>
</evidence>
<accession>A0A6V8KU95</accession>
<comment type="caution">
    <text evidence="1">The sequence shown here is derived from an EMBL/GenBank/DDBJ whole genome shotgun (WGS) entry which is preliminary data.</text>
</comment>
<proteinExistence type="predicted"/>
<organism evidence="1 2">
    <name type="scientific">Phytohabitans houttuyneae</name>
    <dbReference type="NCBI Taxonomy" id="1076126"/>
    <lineage>
        <taxon>Bacteria</taxon>
        <taxon>Bacillati</taxon>
        <taxon>Actinomycetota</taxon>
        <taxon>Actinomycetes</taxon>
        <taxon>Micromonosporales</taxon>
        <taxon>Micromonosporaceae</taxon>
    </lineage>
</organism>
<protein>
    <recommendedName>
        <fullName evidence="3">Nitroreductase domain-containing protein</fullName>
    </recommendedName>
</protein>
<evidence type="ECO:0000313" key="1">
    <source>
        <dbReference type="EMBL" id="GFJ84165.1"/>
    </source>
</evidence>
<evidence type="ECO:0000313" key="2">
    <source>
        <dbReference type="Proteomes" id="UP000482800"/>
    </source>
</evidence>
<dbReference type="Gene3D" id="3.40.109.10">
    <property type="entry name" value="NADH Oxidase"/>
    <property type="match status" value="1"/>
</dbReference>
<reference evidence="1 2" key="2">
    <citation type="submission" date="2020-03" db="EMBL/GenBank/DDBJ databases">
        <authorList>
            <person name="Ichikawa N."/>
            <person name="Kimura A."/>
            <person name="Kitahashi Y."/>
            <person name="Uohara A."/>
        </authorList>
    </citation>
    <scope>NUCLEOTIDE SEQUENCE [LARGE SCALE GENOMIC DNA]</scope>
    <source>
        <strain evidence="1 2">NBRC 108639</strain>
    </source>
</reference>
<sequence length="101" mass="11077">MVAAGRAVQRLWLEATRAGVALQPWTVSTLQLLRLEAFGGEGFTSGERAEVARMGGLLRAAFDVPATATPVFVFRLFTAPRGAYGARRQPWEWLTTIQEAQ</sequence>
<keyword evidence="2" id="KW-1185">Reference proteome</keyword>
<dbReference type="Proteomes" id="UP000482800">
    <property type="component" value="Unassembled WGS sequence"/>
</dbReference>
<gene>
    <name evidence="1" type="ORF">Phou_083450</name>
</gene>
<dbReference type="GO" id="GO:0016491">
    <property type="term" value="F:oxidoreductase activity"/>
    <property type="evidence" value="ECO:0007669"/>
    <property type="project" value="InterPro"/>
</dbReference>
<dbReference type="AlphaFoldDB" id="A0A6V8KU95"/>
<dbReference type="EMBL" id="BLPF01000003">
    <property type="protein sequence ID" value="GFJ84165.1"/>
    <property type="molecule type" value="Genomic_DNA"/>
</dbReference>
<name>A0A6V8KU95_9ACTN</name>
<reference evidence="1 2" key="1">
    <citation type="submission" date="2020-03" db="EMBL/GenBank/DDBJ databases">
        <title>Whole genome shotgun sequence of Phytohabitans houttuyneae NBRC 108639.</title>
        <authorList>
            <person name="Komaki H."/>
            <person name="Tamura T."/>
        </authorList>
    </citation>
    <scope>NUCLEOTIDE SEQUENCE [LARGE SCALE GENOMIC DNA]</scope>
    <source>
        <strain evidence="1 2">NBRC 108639</strain>
    </source>
</reference>